<dbReference type="AlphaFoldDB" id="A0A2R6QLS2"/>
<proteinExistence type="predicted"/>
<keyword evidence="2" id="KW-0472">Membrane</keyword>
<keyword evidence="2" id="KW-1133">Transmembrane helix</keyword>
<dbReference type="OMA" id="NHQITIV"/>
<gene>
    <name evidence="3" type="ORF">CEY00_Acc17437</name>
</gene>
<reference evidence="3 4" key="1">
    <citation type="submission" date="2017-07" db="EMBL/GenBank/DDBJ databases">
        <title>An improved, manually edited Actinidia chinensis var. chinensis (kiwifruit) genome highlights the challenges associated with draft genomes and gene prediction in plants.</title>
        <authorList>
            <person name="Pilkington S."/>
            <person name="Crowhurst R."/>
            <person name="Hilario E."/>
            <person name="Nardozza S."/>
            <person name="Fraser L."/>
            <person name="Peng Y."/>
            <person name="Gunaseelan K."/>
            <person name="Simpson R."/>
            <person name="Tahir J."/>
            <person name="Deroles S."/>
            <person name="Templeton K."/>
            <person name="Luo Z."/>
            <person name="Davy M."/>
            <person name="Cheng C."/>
            <person name="Mcneilage M."/>
            <person name="Scaglione D."/>
            <person name="Liu Y."/>
            <person name="Zhang Q."/>
            <person name="Datson P."/>
            <person name="De Silva N."/>
            <person name="Gardiner S."/>
            <person name="Bassett H."/>
            <person name="Chagne D."/>
            <person name="Mccallum J."/>
            <person name="Dzierzon H."/>
            <person name="Deng C."/>
            <person name="Wang Y.-Y."/>
            <person name="Barron N."/>
            <person name="Manako K."/>
            <person name="Bowen J."/>
            <person name="Foster T."/>
            <person name="Erridge Z."/>
            <person name="Tiffin H."/>
            <person name="Waite C."/>
            <person name="Davies K."/>
            <person name="Grierson E."/>
            <person name="Laing W."/>
            <person name="Kirk R."/>
            <person name="Chen X."/>
            <person name="Wood M."/>
            <person name="Montefiori M."/>
            <person name="Brummell D."/>
            <person name="Schwinn K."/>
            <person name="Catanach A."/>
            <person name="Fullerton C."/>
            <person name="Li D."/>
            <person name="Meiyalaghan S."/>
            <person name="Nieuwenhuizen N."/>
            <person name="Read N."/>
            <person name="Prakash R."/>
            <person name="Hunter D."/>
            <person name="Zhang H."/>
            <person name="Mckenzie M."/>
            <person name="Knabel M."/>
            <person name="Harris A."/>
            <person name="Allan A."/>
            <person name="Chen A."/>
            <person name="Janssen B."/>
            <person name="Plunkett B."/>
            <person name="Dwamena C."/>
            <person name="Voogd C."/>
            <person name="Leif D."/>
            <person name="Lafferty D."/>
            <person name="Souleyre E."/>
            <person name="Varkonyi-Gasic E."/>
            <person name="Gambi F."/>
            <person name="Hanley J."/>
            <person name="Yao J.-L."/>
            <person name="Cheung J."/>
            <person name="David K."/>
            <person name="Warren B."/>
            <person name="Marsh K."/>
            <person name="Snowden K."/>
            <person name="Lin-Wang K."/>
            <person name="Brian L."/>
            <person name="Martinez-Sanchez M."/>
            <person name="Wang M."/>
            <person name="Ileperuma N."/>
            <person name="Macnee N."/>
            <person name="Campin R."/>
            <person name="Mcatee P."/>
            <person name="Drummond R."/>
            <person name="Espley R."/>
            <person name="Ireland H."/>
            <person name="Wu R."/>
            <person name="Atkinson R."/>
            <person name="Karunairetnam S."/>
            <person name="Bulley S."/>
            <person name="Chunkath S."/>
            <person name="Hanley Z."/>
            <person name="Storey R."/>
            <person name="Thrimawithana A."/>
            <person name="Thomson S."/>
            <person name="David C."/>
            <person name="Testolin R."/>
        </authorList>
    </citation>
    <scope>NUCLEOTIDE SEQUENCE [LARGE SCALE GENOMIC DNA]</scope>
    <source>
        <strain evidence="4">cv. Red5</strain>
        <tissue evidence="3">Young leaf</tissue>
    </source>
</reference>
<dbReference type="FunCoup" id="A0A2R6QLS2">
    <property type="interactions" value="296"/>
</dbReference>
<keyword evidence="2" id="KW-0812">Transmembrane</keyword>
<evidence type="ECO:0000313" key="3">
    <source>
        <dbReference type="EMBL" id="PSS10344.1"/>
    </source>
</evidence>
<feature type="region of interest" description="Disordered" evidence="1">
    <location>
        <begin position="62"/>
        <end position="111"/>
    </location>
</feature>
<organism evidence="3 4">
    <name type="scientific">Actinidia chinensis var. chinensis</name>
    <name type="common">Chinese soft-hair kiwi</name>
    <dbReference type="NCBI Taxonomy" id="1590841"/>
    <lineage>
        <taxon>Eukaryota</taxon>
        <taxon>Viridiplantae</taxon>
        <taxon>Streptophyta</taxon>
        <taxon>Embryophyta</taxon>
        <taxon>Tracheophyta</taxon>
        <taxon>Spermatophyta</taxon>
        <taxon>Magnoliopsida</taxon>
        <taxon>eudicotyledons</taxon>
        <taxon>Gunneridae</taxon>
        <taxon>Pentapetalae</taxon>
        <taxon>asterids</taxon>
        <taxon>Ericales</taxon>
        <taxon>Actinidiaceae</taxon>
        <taxon>Actinidia</taxon>
    </lineage>
</organism>
<dbReference type="PANTHER" id="PTHR34064">
    <property type="entry name" value="OS04G0672300 PROTEIN"/>
    <property type="match status" value="1"/>
</dbReference>
<protein>
    <submittedName>
        <fullName evidence="3">Flocculation protein</fullName>
    </submittedName>
</protein>
<dbReference type="Proteomes" id="UP000241394">
    <property type="component" value="Chromosome LG15"/>
</dbReference>
<dbReference type="Gramene" id="PSS10344">
    <property type="protein sequence ID" value="PSS10344"/>
    <property type="gene ID" value="CEY00_Acc17437"/>
</dbReference>
<dbReference type="EMBL" id="NKQK01000015">
    <property type="protein sequence ID" value="PSS10344.1"/>
    <property type="molecule type" value="Genomic_DNA"/>
</dbReference>
<feature type="compositionally biased region" description="Polar residues" evidence="1">
    <location>
        <begin position="62"/>
        <end position="75"/>
    </location>
</feature>
<accession>A0A2R6QLS2</accession>
<feature type="transmembrane region" description="Helical" evidence="2">
    <location>
        <begin position="171"/>
        <end position="191"/>
    </location>
</feature>
<feature type="compositionally biased region" description="Basic and acidic residues" evidence="1">
    <location>
        <begin position="76"/>
        <end position="91"/>
    </location>
</feature>
<sequence>MAENPSLEKCELDEMDAQKISVADQTNSMQFTDIKSDSFTVDTERLSRLSNKDITENSRITLQRSFSRKGSQQPGSEKKINSSNNSHERDTNFTSLGSPRAALTGPSTPEKPVVVTVGTADHSTATQVHHQITIVTGNIGGRTTTESRCTTKRLSFRRSPPSSWTIDPRRILFFFATLSSIGTMLVIYFTLSMGKLGEDDSAMD</sequence>
<keyword evidence="4" id="KW-1185">Reference proteome</keyword>
<reference evidence="4" key="2">
    <citation type="journal article" date="2018" name="BMC Genomics">
        <title>A manually annotated Actinidia chinensis var. chinensis (kiwifruit) genome highlights the challenges associated with draft genomes and gene prediction in plants.</title>
        <authorList>
            <person name="Pilkington S.M."/>
            <person name="Crowhurst R."/>
            <person name="Hilario E."/>
            <person name="Nardozza S."/>
            <person name="Fraser L."/>
            <person name="Peng Y."/>
            <person name="Gunaseelan K."/>
            <person name="Simpson R."/>
            <person name="Tahir J."/>
            <person name="Deroles S.C."/>
            <person name="Templeton K."/>
            <person name="Luo Z."/>
            <person name="Davy M."/>
            <person name="Cheng C."/>
            <person name="McNeilage M."/>
            <person name="Scaglione D."/>
            <person name="Liu Y."/>
            <person name="Zhang Q."/>
            <person name="Datson P."/>
            <person name="De Silva N."/>
            <person name="Gardiner S.E."/>
            <person name="Bassett H."/>
            <person name="Chagne D."/>
            <person name="McCallum J."/>
            <person name="Dzierzon H."/>
            <person name="Deng C."/>
            <person name="Wang Y.Y."/>
            <person name="Barron L."/>
            <person name="Manako K."/>
            <person name="Bowen J."/>
            <person name="Foster T.M."/>
            <person name="Erridge Z.A."/>
            <person name="Tiffin H."/>
            <person name="Waite C.N."/>
            <person name="Davies K.M."/>
            <person name="Grierson E.P."/>
            <person name="Laing W.A."/>
            <person name="Kirk R."/>
            <person name="Chen X."/>
            <person name="Wood M."/>
            <person name="Montefiori M."/>
            <person name="Brummell D.A."/>
            <person name="Schwinn K.E."/>
            <person name="Catanach A."/>
            <person name="Fullerton C."/>
            <person name="Li D."/>
            <person name="Meiyalaghan S."/>
            <person name="Nieuwenhuizen N."/>
            <person name="Read N."/>
            <person name="Prakash R."/>
            <person name="Hunter D."/>
            <person name="Zhang H."/>
            <person name="McKenzie M."/>
            <person name="Knabel M."/>
            <person name="Harris A."/>
            <person name="Allan A.C."/>
            <person name="Gleave A."/>
            <person name="Chen A."/>
            <person name="Janssen B.J."/>
            <person name="Plunkett B."/>
            <person name="Ampomah-Dwamena C."/>
            <person name="Voogd C."/>
            <person name="Leif D."/>
            <person name="Lafferty D."/>
            <person name="Souleyre E.J.F."/>
            <person name="Varkonyi-Gasic E."/>
            <person name="Gambi F."/>
            <person name="Hanley J."/>
            <person name="Yao J.L."/>
            <person name="Cheung J."/>
            <person name="David K.M."/>
            <person name="Warren B."/>
            <person name="Marsh K."/>
            <person name="Snowden K.C."/>
            <person name="Lin-Wang K."/>
            <person name="Brian L."/>
            <person name="Martinez-Sanchez M."/>
            <person name="Wang M."/>
            <person name="Ileperuma N."/>
            <person name="Macnee N."/>
            <person name="Campin R."/>
            <person name="McAtee P."/>
            <person name="Drummond R.S.M."/>
            <person name="Espley R.V."/>
            <person name="Ireland H.S."/>
            <person name="Wu R."/>
            <person name="Atkinson R.G."/>
            <person name="Karunairetnam S."/>
            <person name="Bulley S."/>
            <person name="Chunkath S."/>
            <person name="Hanley Z."/>
            <person name="Storey R."/>
            <person name="Thrimawithana A.H."/>
            <person name="Thomson S."/>
            <person name="David C."/>
            <person name="Testolin R."/>
            <person name="Huang H."/>
            <person name="Hellens R.P."/>
            <person name="Schaffer R.J."/>
        </authorList>
    </citation>
    <scope>NUCLEOTIDE SEQUENCE [LARGE SCALE GENOMIC DNA]</scope>
    <source>
        <strain evidence="4">cv. Red5</strain>
    </source>
</reference>
<dbReference type="InParanoid" id="A0A2R6QLS2"/>
<comment type="caution">
    <text evidence="3">The sequence shown here is derived from an EMBL/GenBank/DDBJ whole genome shotgun (WGS) entry which is preliminary data.</text>
</comment>
<dbReference type="STRING" id="1590841.A0A2R6QLS2"/>
<dbReference type="PANTHER" id="PTHR34064:SF4">
    <property type="entry name" value="PROTEIN, PUTATIVE-RELATED"/>
    <property type="match status" value="1"/>
</dbReference>
<name>A0A2R6QLS2_ACTCC</name>
<evidence type="ECO:0000256" key="1">
    <source>
        <dbReference type="SAM" id="MobiDB-lite"/>
    </source>
</evidence>
<evidence type="ECO:0000313" key="4">
    <source>
        <dbReference type="Proteomes" id="UP000241394"/>
    </source>
</evidence>
<evidence type="ECO:0000256" key="2">
    <source>
        <dbReference type="SAM" id="Phobius"/>
    </source>
</evidence>
<dbReference type="OrthoDB" id="683938at2759"/>